<dbReference type="InterPro" id="IPR000182">
    <property type="entry name" value="GNAT_dom"/>
</dbReference>
<dbReference type="PANTHER" id="PTHR42791">
    <property type="entry name" value="GNAT FAMILY ACETYLTRANSFERASE"/>
    <property type="match status" value="1"/>
</dbReference>
<dbReference type="Gene3D" id="3.40.630.30">
    <property type="match status" value="1"/>
</dbReference>
<comment type="caution">
    <text evidence="2">The sequence shown here is derived from an EMBL/GenBank/DDBJ whole genome shotgun (WGS) entry which is preliminary data.</text>
</comment>
<reference evidence="3" key="1">
    <citation type="submission" date="2023-07" db="EMBL/GenBank/DDBJ databases">
        <title>30 novel species of actinomycetes from the DSMZ collection.</title>
        <authorList>
            <person name="Nouioui I."/>
        </authorList>
    </citation>
    <scope>NUCLEOTIDE SEQUENCE [LARGE SCALE GENOMIC DNA]</scope>
    <source>
        <strain evidence="3">DSM 45834</strain>
    </source>
</reference>
<dbReference type="RefSeq" id="WP_311556156.1">
    <property type="nucleotide sequence ID" value="NZ_JAVREJ010000006.1"/>
</dbReference>
<dbReference type="InterPro" id="IPR052523">
    <property type="entry name" value="Trichothecene_AcTrans"/>
</dbReference>
<gene>
    <name evidence="2" type="ORF">RM445_11410</name>
</gene>
<dbReference type="PANTHER" id="PTHR42791:SF1">
    <property type="entry name" value="N-ACETYLTRANSFERASE DOMAIN-CONTAINING PROTEIN"/>
    <property type="match status" value="1"/>
</dbReference>
<evidence type="ECO:0000313" key="3">
    <source>
        <dbReference type="Proteomes" id="UP001183202"/>
    </source>
</evidence>
<keyword evidence="3" id="KW-1185">Reference proteome</keyword>
<dbReference type="EMBL" id="JAVREJ010000006">
    <property type="protein sequence ID" value="MDT0350131.1"/>
    <property type="molecule type" value="Genomic_DNA"/>
</dbReference>
<accession>A0ABU2N8S2</accession>
<dbReference type="Proteomes" id="UP001183202">
    <property type="component" value="Unassembled WGS sequence"/>
</dbReference>
<protein>
    <submittedName>
        <fullName evidence="2">GNAT family N-acetyltransferase</fullName>
    </submittedName>
</protein>
<proteinExistence type="predicted"/>
<dbReference type="SUPFAM" id="SSF55729">
    <property type="entry name" value="Acyl-CoA N-acyltransferases (Nat)"/>
    <property type="match status" value="1"/>
</dbReference>
<dbReference type="CDD" id="cd04301">
    <property type="entry name" value="NAT_SF"/>
    <property type="match status" value="1"/>
</dbReference>
<dbReference type="Pfam" id="PF13508">
    <property type="entry name" value="Acetyltransf_7"/>
    <property type="match status" value="1"/>
</dbReference>
<feature type="domain" description="N-acetyltransferase" evidence="1">
    <location>
        <begin position="61"/>
        <end position="207"/>
    </location>
</feature>
<dbReference type="InterPro" id="IPR016181">
    <property type="entry name" value="Acyl_CoA_acyltransferase"/>
</dbReference>
<organism evidence="2 3">
    <name type="scientific">Pseudonocardia charpentierae</name>
    <dbReference type="NCBI Taxonomy" id="3075545"/>
    <lineage>
        <taxon>Bacteria</taxon>
        <taxon>Bacillati</taxon>
        <taxon>Actinomycetota</taxon>
        <taxon>Actinomycetes</taxon>
        <taxon>Pseudonocardiales</taxon>
        <taxon>Pseudonocardiaceae</taxon>
        <taxon>Pseudonocardia</taxon>
    </lineage>
</organism>
<name>A0ABU2N8S2_9PSEU</name>
<evidence type="ECO:0000259" key="1">
    <source>
        <dbReference type="PROSITE" id="PS51186"/>
    </source>
</evidence>
<sequence>MAEFGNDHPLRVVRAEPGQRDALAKLMAAAFDQDPVSIWLFPDEQSRESTQRRFFTLFLDLAFESGEVYTTDTGRGVALWLSVDPAEDPDDDAAAVFDERMRRALGVHAERFAILSALMDDAHPSREKHRYMPFIAVAPGHQRRGIGTRLLADGLAIQDATGTASYLEASCPRNQKLYEQLGFRPIGGPIELPGGAQQLTPMWRPACTG</sequence>
<dbReference type="PROSITE" id="PS51186">
    <property type="entry name" value="GNAT"/>
    <property type="match status" value="1"/>
</dbReference>
<evidence type="ECO:0000313" key="2">
    <source>
        <dbReference type="EMBL" id="MDT0350131.1"/>
    </source>
</evidence>